<dbReference type="EMBL" id="BQNB010014536">
    <property type="protein sequence ID" value="GJT29363.1"/>
    <property type="molecule type" value="Genomic_DNA"/>
</dbReference>
<evidence type="ECO:0000313" key="2">
    <source>
        <dbReference type="Proteomes" id="UP001151760"/>
    </source>
</evidence>
<gene>
    <name evidence="1" type="ORF">Tco_0909638</name>
</gene>
<sequence length="160" mass="17505">MIYQTSSLPQIAYNSPQPSTQPLIEFPQMDSGLDVHVFNQGDDPIARFNKAVAFLTVVASSRFSSTNNQLRTSSNPRNQATIQDGRVKVTWLSNALNQRGQGMLHDPGIPDGQAVQITILNTAAFQTEDLDAYDSDCDDVSNAKVVLMANFSSYGYDVLS</sequence>
<proteinExistence type="predicted"/>
<dbReference type="Proteomes" id="UP001151760">
    <property type="component" value="Unassembled WGS sequence"/>
</dbReference>
<keyword evidence="2" id="KW-1185">Reference proteome</keyword>
<comment type="caution">
    <text evidence="1">The sequence shown here is derived from an EMBL/GenBank/DDBJ whole genome shotgun (WGS) entry which is preliminary data.</text>
</comment>
<organism evidence="1 2">
    <name type="scientific">Tanacetum coccineum</name>
    <dbReference type="NCBI Taxonomy" id="301880"/>
    <lineage>
        <taxon>Eukaryota</taxon>
        <taxon>Viridiplantae</taxon>
        <taxon>Streptophyta</taxon>
        <taxon>Embryophyta</taxon>
        <taxon>Tracheophyta</taxon>
        <taxon>Spermatophyta</taxon>
        <taxon>Magnoliopsida</taxon>
        <taxon>eudicotyledons</taxon>
        <taxon>Gunneridae</taxon>
        <taxon>Pentapetalae</taxon>
        <taxon>asterids</taxon>
        <taxon>campanulids</taxon>
        <taxon>Asterales</taxon>
        <taxon>Asteraceae</taxon>
        <taxon>Asteroideae</taxon>
        <taxon>Anthemideae</taxon>
        <taxon>Anthemidinae</taxon>
        <taxon>Tanacetum</taxon>
    </lineage>
</organism>
<reference evidence="1" key="2">
    <citation type="submission" date="2022-01" db="EMBL/GenBank/DDBJ databases">
        <authorList>
            <person name="Yamashiro T."/>
            <person name="Shiraishi A."/>
            <person name="Satake H."/>
            <person name="Nakayama K."/>
        </authorList>
    </citation>
    <scope>NUCLEOTIDE SEQUENCE</scope>
</reference>
<evidence type="ECO:0000313" key="1">
    <source>
        <dbReference type="EMBL" id="GJT29363.1"/>
    </source>
</evidence>
<name>A0ABQ5CR08_9ASTR</name>
<accession>A0ABQ5CR08</accession>
<protein>
    <submittedName>
        <fullName evidence="1">Uncharacterized protein</fullName>
    </submittedName>
</protein>
<reference evidence="1" key="1">
    <citation type="journal article" date="2022" name="Int. J. Mol. Sci.">
        <title>Draft Genome of Tanacetum Coccineum: Genomic Comparison of Closely Related Tanacetum-Family Plants.</title>
        <authorList>
            <person name="Yamashiro T."/>
            <person name="Shiraishi A."/>
            <person name="Nakayama K."/>
            <person name="Satake H."/>
        </authorList>
    </citation>
    <scope>NUCLEOTIDE SEQUENCE</scope>
</reference>